<evidence type="ECO:0000313" key="5">
    <source>
        <dbReference type="Proteomes" id="UP000618382"/>
    </source>
</evidence>
<evidence type="ECO:0000313" key="3">
    <source>
        <dbReference type="EMBL" id="NYD87780.1"/>
    </source>
</evidence>
<dbReference type="AlphaFoldDB" id="A0A7Y9FIA3"/>
<dbReference type="Proteomes" id="UP000618382">
    <property type="component" value="Unassembled WGS sequence"/>
</dbReference>
<comment type="caution">
    <text evidence="3">The sequence shown here is derived from an EMBL/GenBank/DDBJ whole genome shotgun (WGS) entry which is preliminary data.</text>
</comment>
<sequence length="118" mass="12369">MATTDREQAAQARAAALKNQTAQFIEALRVERDGYVVRGLPDRVAAVEEQLRLRGAEVSAPDPGGDSADGDETEGDRTEGDRTEGDRTPAGAPGDDEAAPKGRGRTRRAAPAGDDPQA</sequence>
<feature type="compositionally biased region" description="Basic and acidic residues" evidence="1">
    <location>
        <begin position="75"/>
        <end position="87"/>
    </location>
</feature>
<evidence type="ECO:0000313" key="4">
    <source>
        <dbReference type="Proteomes" id="UP000577956"/>
    </source>
</evidence>
<dbReference type="EMBL" id="JACCBK010000001">
    <property type="protein sequence ID" value="NYD87780.1"/>
    <property type="molecule type" value="Genomic_DNA"/>
</dbReference>
<dbReference type="Proteomes" id="UP000577956">
    <property type="component" value="Unassembled WGS sequence"/>
</dbReference>
<reference evidence="3 4" key="1">
    <citation type="submission" date="2020-07" db="EMBL/GenBank/DDBJ databases">
        <title>Sequencing the genomes of 1000 actinobacteria strains.</title>
        <authorList>
            <person name="Klenk H.-P."/>
        </authorList>
    </citation>
    <scope>NUCLEOTIDE SEQUENCE [LARGE SCALE GENOMIC DNA]</scope>
    <source>
        <strain evidence="3 4">DSM 24482</strain>
    </source>
</reference>
<evidence type="ECO:0000313" key="2">
    <source>
        <dbReference type="EMBL" id="GIG33016.1"/>
    </source>
</evidence>
<gene>
    <name evidence="3" type="ORF">BKA21_003329</name>
    <name evidence="2" type="ORF">Col01nite_21750</name>
</gene>
<feature type="region of interest" description="Disordered" evidence="1">
    <location>
        <begin position="54"/>
        <end position="118"/>
    </location>
</feature>
<reference evidence="2 5" key="2">
    <citation type="submission" date="2021-01" db="EMBL/GenBank/DDBJ databases">
        <title>Whole genome shotgun sequence of Cellulomonas oligotrophica NBRC 109435.</title>
        <authorList>
            <person name="Komaki H."/>
            <person name="Tamura T."/>
        </authorList>
    </citation>
    <scope>NUCLEOTIDE SEQUENCE [LARGE SCALE GENOMIC DNA]</scope>
    <source>
        <strain evidence="2 5">NBRC 109435</strain>
    </source>
</reference>
<name>A0A7Y9FIA3_9CELL</name>
<feature type="compositionally biased region" description="Low complexity" evidence="1">
    <location>
        <begin position="109"/>
        <end position="118"/>
    </location>
</feature>
<proteinExistence type="predicted"/>
<organism evidence="3 4">
    <name type="scientific">Cellulomonas oligotrophica</name>
    <dbReference type="NCBI Taxonomy" id="931536"/>
    <lineage>
        <taxon>Bacteria</taxon>
        <taxon>Bacillati</taxon>
        <taxon>Actinomycetota</taxon>
        <taxon>Actinomycetes</taxon>
        <taxon>Micrococcales</taxon>
        <taxon>Cellulomonadaceae</taxon>
        <taxon>Cellulomonas</taxon>
    </lineage>
</organism>
<evidence type="ECO:0000256" key="1">
    <source>
        <dbReference type="SAM" id="MobiDB-lite"/>
    </source>
</evidence>
<accession>A0A7Y9FIA3</accession>
<keyword evidence="5" id="KW-1185">Reference proteome</keyword>
<dbReference type="EMBL" id="BONN01000005">
    <property type="protein sequence ID" value="GIG33016.1"/>
    <property type="molecule type" value="Genomic_DNA"/>
</dbReference>
<protein>
    <submittedName>
        <fullName evidence="3">Uncharacterized protein</fullName>
    </submittedName>
</protein>
<dbReference type="RefSeq" id="WP_140460102.1">
    <property type="nucleotide sequence ID" value="NZ_BAABFI010000010.1"/>
</dbReference>